<comment type="similarity">
    <text evidence="2">Belongs to the succinate dehydrogenase/fumarate reductase iron-sulfur protein family.</text>
</comment>
<dbReference type="NCBIfam" id="NF005746">
    <property type="entry name" value="PRK07570.1"/>
    <property type="match status" value="1"/>
</dbReference>
<dbReference type="InterPro" id="IPR025192">
    <property type="entry name" value="Succ_DH/fum_Rdtase_N"/>
</dbReference>
<keyword evidence="6" id="KW-1185">Reference proteome</keyword>
<comment type="cofactor">
    <cofactor evidence="1">
        <name>[3Fe-4S] cluster</name>
        <dbReference type="ChEBI" id="CHEBI:21137"/>
    </cofactor>
</comment>
<reference evidence="5 6" key="1">
    <citation type="submission" date="2021-08" db="EMBL/GenBank/DDBJ databases">
        <title>The genome sequence of Chitinophaga sp. B61.</title>
        <authorList>
            <person name="Zhang X."/>
        </authorList>
    </citation>
    <scope>NUCLEOTIDE SEQUENCE [LARGE SCALE GENOMIC DNA]</scope>
    <source>
        <strain evidence="5 6">B61</strain>
    </source>
</reference>
<dbReference type="PANTHER" id="PTHR11921:SF41">
    <property type="entry name" value="SUCCINATE DEHYDROGENASE"/>
    <property type="match status" value="1"/>
</dbReference>
<dbReference type="EMBL" id="JAICCF010000002">
    <property type="protein sequence ID" value="MBW8685100.1"/>
    <property type="molecule type" value="Genomic_DNA"/>
</dbReference>
<evidence type="ECO:0000313" key="6">
    <source>
        <dbReference type="Proteomes" id="UP000812961"/>
    </source>
</evidence>
<dbReference type="InterPro" id="IPR009051">
    <property type="entry name" value="Helical_ferredxn"/>
</dbReference>
<evidence type="ECO:0000256" key="1">
    <source>
        <dbReference type="ARBA" id="ARBA00001927"/>
    </source>
</evidence>
<dbReference type="InterPro" id="IPR036010">
    <property type="entry name" value="2Fe-2S_ferredoxin-like_sf"/>
</dbReference>
<evidence type="ECO:0000256" key="3">
    <source>
        <dbReference type="ARBA" id="ARBA00034078"/>
    </source>
</evidence>
<dbReference type="PROSITE" id="PS00197">
    <property type="entry name" value="2FE2S_FER_1"/>
    <property type="match status" value="1"/>
</dbReference>
<name>A0ABS7GD66_9BACT</name>
<feature type="domain" description="4Fe-4S ferredoxin-type" evidence="4">
    <location>
        <begin position="155"/>
        <end position="185"/>
    </location>
</feature>
<dbReference type="RefSeq" id="WP_220250304.1">
    <property type="nucleotide sequence ID" value="NZ_JAICCF010000002.1"/>
</dbReference>
<evidence type="ECO:0000259" key="4">
    <source>
        <dbReference type="PROSITE" id="PS51379"/>
    </source>
</evidence>
<dbReference type="SUPFAM" id="SSF54292">
    <property type="entry name" value="2Fe-2S ferredoxin-like"/>
    <property type="match status" value="1"/>
</dbReference>
<dbReference type="Gene3D" id="3.10.20.30">
    <property type="match status" value="1"/>
</dbReference>
<dbReference type="Gene3D" id="1.10.1060.10">
    <property type="entry name" value="Alpha-helical ferredoxin"/>
    <property type="match status" value="1"/>
</dbReference>
<evidence type="ECO:0000313" key="5">
    <source>
        <dbReference type="EMBL" id="MBW8685100.1"/>
    </source>
</evidence>
<protein>
    <submittedName>
        <fullName evidence="5">Succinate dehydrogenase/fumarate reductase iron-sulfur subunit</fullName>
    </submittedName>
</protein>
<dbReference type="InterPro" id="IPR050573">
    <property type="entry name" value="SDH/FRD_Iron-Sulfur"/>
</dbReference>
<sequence>MEHYNMNLTLKVWRQKNTDAQGHFETYPVSGISSEMSFLEMFDVLNERLINEGKEPIAFDHDCREGICGACSMHINGRAHGPWAGTTTCQLHMRAFKDGDTVTVEPWRAGSFPVVKDLTVDRGAFDRIIAAGGYVSVNTGNAQDANNILVAKDKADAAFAAAACIGCGACVAACKNSSAMLFVSAKVSQLALLPQGHPEKKTRALNMIAQMDSEGFGSCTNTGACEAECPKEISLTNIARLNREYIVAGFSYEK</sequence>
<dbReference type="InterPro" id="IPR006058">
    <property type="entry name" value="2Fe2S_fd_BS"/>
</dbReference>
<dbReference type="Proteomes" id="UP000812961">
    <property type="component" value="Unassembled WGS sequence"/>
</dbReference>
<dbReference type="Pfam" id="PF13183">
    <property type="entry name" value="Fer4_8"/>
    <property type="match status" value="1"/>
</dbReference>
<proteinExistence type="inferred from homology"/>
<evidence type="ECO:0000256" key="2">
    <source>
        <dbReference type="ARBA" id="ARBA00009433"/>
    </source>
</evidence>
<organism evidence="5 6">
    <name type="scientific">Chitinophaga rhizophila</name>
    <dbReference type="NCBI Taxonomy" id="2866212"/>
    <lineage>
        <taxon>Bacteria</taxon>
        <taxon>Pseudomonadati</taxon>
        <taxon>Bacteroidota</taxon>
        <taxon>Chitinophagia</taxon>
        <taxon>Chitinophagales</taxon>
        <taxon>Chitinophagaceae</taxon>
        <taxon>Chitinophaga</taxon>
    </lineage>
</organism>
<gene>
    <name evidence="5" type="ORF">K1Y79_12220</name>
</gene>
<dbReference type="PROSITE" id="PS51379">
    <property type="entry name" value="4FE4S_FER_2"/>
    <property type="match status" value="1"/>
</dbReference>
<comment type="cofactor">
    <cofactor evidence="3">
        <name>[2Fe-2S] cluster</name>
        <dbReference type="ChEBI" id="CHEBI:190135"/>
    </cofactor>
</comment>
<accession>A0ABS7GD66</accession>
<dbReference type="SUPFAM" id="SSF46548">
    <property type="entry name" value="alpha-helical ferredoxin"/>
    <property type="match status" value="1"/>
</dbReference>
<dbReference type="PANTHER" id="PTHR11921">
    <property type="entry name" value="SUCCINATE DEHYDROGENASE IRON-SULFUR PROTEIN"/>
    <property type="match status" value="1"/>
</dbReference>
<dbReference type="Pfam" id="PF13085">
    <property type="entry name" value="Fer2_3"/>
    <property type="match status" value="1"/>
</dbReference>
<comment type="caution">
    <text evidence="5">The sequence shown here is derived from an EMBL/GenBank/DDBJ whole genome shotgun (WGS) entry which is preliminary data.</text>
</comment>
<dbReference type="InterPro" id="IPR012675">
    <property type="entry name" value="Beta-grasp_dom_sf"/>
</dbReference>
<dbReference type="InterPro" id="IPR017896">
    <property type="entry name" value="4Fe4S_Fe-S-bd"/>
</dbReference>